<dbReference type="Proteomes" id="UP000316806">
    <property type="component" value="Chromosome"/>
</dbReference>
<reference evidence="1 2" key="1">
    <citation type="journal article" date="2019" name="J. Ind. Microbiol. Biotechnol.">
        <title>The complete genomic sequence of Streptomyces spectabilis NRRL-2792 and identification of secondary metabolite biosynthetic gene clusters.</title>
        <authorList>
            <person name="Sinha A."/>
            <person name="Phillips-Salemka S."/>
            <person name="Niraula T.A."/>
            <person name="Short K.A."/>
            <person name="Niraula N.P."/>
        </authorList>
    </citation>
    <scope>NUCLEOTIDE SEQUENCE [LARGE SCALE GENOMIC DNA]</scope>
    <source>
        <strain evidence="1 2">NRRL 2792</strain>
    </source>
</reference>
<evidence type="ECO:0000313" key="1">
    <source>
        <dbReference type="EMBL" id="QDQ09392.1"/>
    </source>
</evidence>
<dbReference type="AlphaFoldDB" id="A0A516R169"/>
<proteinExistence type="predicted"/>
<organism evidence="1 2">
    <name type="scientific">Streptomyces spectabilis</name>
    <dbReference type="NCBI Taxonomy" id="68270"/>
    <lineage>
        <taxon>Bacteria</taxon>
        <taxon>Bacillati</taxon>
        <taxon>Actinomycetota</taxon>
        <taxon>Actinomycetes</taxon>
        <taxon>Kitasatosporales</taxon>
        <taxon>Streptomycetaceae</taxon>
        <taxon>Streptomyces</taxon>
    </lineage>
</organism>
<accession>A0A516R169</accession>
<name>A0A516R169_STRST</name>
<sequence>MQALLVALDAALERVRLAGLEVAVLAAVAGALVVGVGDLAALVEADGAVQGALLGVAGVDRERNDVPVLGDVRVGLDAVGDERSAVRQAQREDVGGL</sequence>
<gene>
    <name evidence="1" type="ORF">FH965_01430</name>
</gene>
<protein>
    <submittedName>
        <fullName evidence="1">Uncharacterized protein</fullName>
    </submittedName>
</protein>
<evidence type="ECO:0000313" key="2">
    <source>
        <dbReference type="Proteomes" id="UP000316806"/>
    </source>
</evidence>
<dbReference type="EMBL" id="CP040916">
    <property type="protein sequence ID" value="QDQ09392.1"/>
    <property type="molecule type" value="Genomic_DNA"/>
</dbReference>
<dbReference type="RefSeq" id="WP_144000970.1">
    <property type="nucleotide sequence ID" value="NZ_CP040916.1"/>
</dbReference>